<evidence type="ECO:0000259" key="3">
    <source>
        <dbReference type="SMART" id="SM00382"/>
    </source>
</evidence>
<reference evidence="4 5" key="1">
    <citation type="submission" date="2007-06" db="EMBL/GenBank/DDBJ databases">
        <authorList>
            <person name="Shimkets L."/>
            <person name="Ferriera S."/>
            <person name="Johnson J."/>
            <person name="Kravitz S."/>
            <person name="Beeson K."/>
            <person name="Sutton G."/>
            <person name="Rogers Y.-H."/>
            <person name="Friedman R."/>
            <person name="Frazier M."/>
            <person name="Venter J.C."/>
        </authorList>
    </citation>
    <scope>NUCLEOTIDE SEQUENCE [LARGE SCALE GENOMIC DNA]</scope>
    <source>
        <strain evidence="4 5">SIR-1</strain>
    </source>
</reference>
<keyword evidence="5" id="KW-1185">Reference proteome</keyword>
<dbReference type="EMBL" id="ABCS01000084">
    <property type="protein sequence ID" value="EDM75660.1"/>
    <property type="molecule type" value="Genomic_DNA"/>
</dbReference>
<feature type="coiled-coil region" evidence="1">
    <location>
        <begin position="1131"/>
        <end position="1158"/>
    </location>
</feature>
<protein>
    <recommendedName>
        <fullName evidence="3">AAA+ ATPase domain-containing protein</fullName>
    </recommendedName>
</protein>
<evidence type="ECO:0000313" key="5">
    <source>
        <dbReference type="Proteomes" id="UP000005801"/>
    </source>
</evidence>
<keyword evidence="1" id="KW-0175">Coiled coil</keyword>
<dbReference type="GO" id="GO:0016887">
    <property type="term" value="F:ATP hydrolysis activity"/>
    <property type="evidence" value="ECO:0007669"/>
    <property type="project" value="InterPro"/>
</dbReference>
<dbReference type="InterPro" id="IPR011704">
    <property type="entry name" value="ATPase_dyneun-rel_AAA"/>
</dbReference>
<dbReference type="SMART" id="SM00382">
    <property type="entry name" value="AAA"/>
    <property type="match status" value="1"/>
</dbReference>
<evidence type="ECO:0000256" key="1">
    <source>
        <dbReference type="SAM" id="Coils"/>
    </source>
</evidence>
<dbReference type="InterPro" id="IPR003593">
    <property type="entry name" value="AAA+_ATPase"/>
</dbReference>
<dbReference type="Pfam" id="PF07728">
    <property type="entry name" value="AAA_5"/>
    <property type="match status" value="1"/>
</dbReference>
<dbReference type="STRING" id="391625.PPSIR1_15690"/>
<feature type="compositionally biased region" description="Low complexity" evidence="2">
    <location>
        <begin position="1817"/>
        <end position="1833"/>
    </location>
</feature>
<dbReference type="Proteomes" id="UP000005801">
    <property type="component" value="Unassembled WGS sequence"/>
</dbReference>
<name>A6GEL4_9BACT</name>
<feature type="domain" description="AAA+ ATPase" evidence="3">
    <location>
        <begin position="1305"/>
        <end position="1454"/>
    </location>
</feature>
<accession>A6GEL4</accession>
<comment type="caution">
    <text evidence="4">The sequence shown here is derived from an EMBL/GenBank/DDBJ whole genome shotgun (WGS) entry which is preliminary data.</text>
</comment>
<proteinExistence type="predicted"/>
<dbReference type="eggNOG" id="COG0714">
    <property type="taxonomic scope" value="Bacteria"/>
</dbReference>
<dbReference type="Pfam" id="PF12458">
    <property type="entry name" value="DUF3686"/>
    <property type="match status" value="1"/>
</dbReference>
<gene>
    <name evidence="4" type="ORF">PPSIR1_15690</name>
</gene>
<dbReference type="SUPFAM" id="SSF52540">
    <property type="entry name" value="P-loop containing nucleoside triphosphate hydrolases"/>
    <property type="match status" value="1"/>
</dbReference>
<dbReference type="RefSeq" id="WP_006975154.1">
    <property type="nucleotide sequence ID" value="NZ_ABCS01000084.1"/>
</dbReference>
<dbReference type="InterPro" id="IPR027417">
    <property type="entry name" value="P-loop_NTPase"/>
</dbReference>
<feature type="coiled-coil region" evidence="1">
    <location>
        <begin position="1673"/>
        <end position="1700"/>
    </location>
</feature>
<sequence>MADDAEQSQGGADEVGGSYEVIRARLVAQARELGSRATGLNERRVEAFGGSELVPIGTGHVRTDNKCIPCDVVMVNGRMLFGFNVYLGLRQTIKREEVFSLHNFEHVPGADEAAGEDIFDLSALGADHLDRSFLEDRQFATQFHELFQYYKSARLLRLARSETQLLAVFQTGATHEDIRVFRWSLDAEGRATYVDNRGERDYSFPPQHDFEWVETGREDHVDGRHPHVSILDEVFVETIGGDLTIKVENNTDSGHGVYAEPVEEPGQSLDDADIAYAKVGTLILLSVLPYREEQRRYLIFATRSNKVVRADAIGGACVQLPEDHGVIFPGGYFLQDGSHKVFDGDYSDFEFERAIKSPNGEDVLYVFHRRDGGRYALFPYNLIRKEIGAVIPCHGYSVFEDGRLAVFNVTRDEPKRMHAMQFWATPFCSLEYAAQAPSTGGPLARIGNAELVRGISEALSLKRAVDEQEPTRQIYEDLVGALTRALDTYHWYGGEAVGNLREVVVQMRETAALIVDEFDKVVEMRRQAATALEQAVGEQVELLRKVRPDFFETVEQFMAALTGLRSRRGHVISLREVRYIDLARLDELEQELIEAFDKTSKATVDFLLRDKAFDPLVERLGELGGKIEVLDKTKDVPAIEADIETTSEGLNVLSEIIGGLEVDDPTKRTVILERISEVFAQVNRVRAMVPKQAPLADVPPEGKAEFVAQFKLFAQSVSSGIGMADTPERCDENLSRLMVQLEELEAKFSEFDEFLGELASKREEVYEAFTQKKQQLLDERSRRAENMVSAGKRILQGIGRRAKSFKTTDELNAYFASDPMVLKLRELASRLLELGDSVKADELESRIKSARQDALRGLRDRLELFEGGESGASLVKLGRHRFTVNTQPLELGMVPTDEGMIMTLSGTDYRELIADPAFTATRGYWDQRLVSETRAVYRAEYLAASILFAAEAGETLGGPQDEARKTLSLAALHEAQRDEAGLVGLVRRVAADRYDEGYERGIHDADAAVILDKLLLLYEGAGLLRFGASGRVLGLLFWSELDDAKRKQRWHISARSLGRLRAQLGDSAASRALAQEFADAVLAFCEARGVDCPAAQAQVAGRYLIEELAAERPRFVVSADAKALRDRFLAYIDLRGLRAELERDLEQLEDLRARWDLAKAWVASYLATGDAGAGADSIADELVGLLLCPRLDRHESTALLAVTAEGLLGQHPRVVDGKLELRLDEYLSRLGEFVRVRVPGYHDYRKRRQELLERERTRLRIDEFLPRVLSSFVRNRLINEVYLPIIGDNLAKQLGAAGDQKRTDLMGLLLLISPPGYGKTTLMEYIASRLGLVFMKVNGPALGHDVISIDPSEAPNATARQEVDKINLALEMGNNVMLYLDDIQHCNPELLQKFISLCDAQRRIEGVWKGRTRTYDMRGKKFCVVMAGNPYTESGDKFQIPDMLANRADTYNLGDILEGADDAFASSYIENAITSNSTLAPLATREQSDIYKLMRMARGEDIPTTDLAHGYSGAELNEIKKTFQLLFKVQETLLQVNQEYIRSASMDDRYRTEPPFKLQGSYRNMAKLAEKVVPAMNMAELQSLVEDHYVGEAQTLTSGAEQNMLKLAELRGTLDDEQKARWDAIRKGFVKAKNLGGAEDDPATRVTAQLSSLGDQLEGIQEALANRGFGLHLEGIKAALDQATEQLEQQASERKQAALALSRAPVAAAAAPKAAPVQAAAPVTIPGGADLAALLERIAAPKIEVTVPPPAGIDELLAQQIQIVERTLVPLVQTAARRLDDRSALEAKLDELLSALKVVDGGIKAKANFPDFPGLPAVPGGKPKVAGAKARAPVVPPPKKPGK</sequence>
<feature type="region of interest" description="Disordered" evidence="2">
    <location>
        <begin position="1814"/>
        <end position="1843"/>
    </location>
</feature>
<dbReference type="GO" id="GO:0005524">
    <property type="term" value="F:ATP binding"/>
    <property type="evidence" value="ECO:0007669"/>
    <property type="project" value="InterPro"/>
</dbReference>
<dbReference type="Pfam" id="PF25472">
    <property type="entry name" value="DUF7902"/>
    <property type="match status" value="1"/>
</dbReference>
<evidence type="ECO:0000256" key="2">
    <source>
        <dbReference type="SAM" id="MobiDB-lite"/>
    </source>
</evidence>
<evidence type="ECO:0000313" key="4">
    <source>
        <dbReference type="EMBL" id="EDM75660.1"/>
    </source>
</evidence>
<dbReference type="InterPro" id="IPR020958">
    <property type="entry name" value="DUF3686"/>
</dbReference>
<dbReference type="OrthoDB" id="9814769at2"/>
<dbReference type="InterPro" id="IPR057224">
    <property type="entry name" value="DUF7902"/>
</dbReference>
<feature type="compositionally biased region" description="Pro residues" evidence="2">
    <location>
        <begin position="1834"/>
        <end position="1843"/>
    </location>
</feature>
<dbReference type="Gene3D" id="3.40.50.300">
    <property type="entry name" value="P-loop containing nucleotide triphosphate hydrolases"/>
    <property type="match status" value="1"/>
</dbReference>
<organism evidence="4 5">
    <name type="scientific">Plesiocystis pacifica SIR-1</name>
    <dbReference type="NCBI Taxonomy" id="391625"/>
    <lineage>
        <taxon>Bacteria</taxon>
        <taxon>Pseudomonadati</taxon>
        <taxon>Myxococcota</taxon>
        <taxon>Polyangia</taxon>
        <taxon>Nannocystales</taxon>
        <taxon>Nannocystaceae</taxon>
        <taxon>Plesiocystis</taxon>
    </lineage>
</organism>